<keyword evidence="4 9" id="KW-1003">Cell membrane</keyword>
<evidence type="ECO:0000256" key="8">
    <source>
        <dbReference type="ARBA" id="ARBA00023136"/>
    </source>
</evidence>
<feature type="domain" description="AprE-like beta-barrel" evidence="12">
    <location>
        <begin position="355"/>
        <end position="441"/>
    </location>
</feature>
<dbReference type="InterPro" id="IPR050739">
    <property type="entry name" value="MFP"/>
</dbReference>
<reference evidence="13" key="1">
    <citation type="submission" date="2018-07" db="EMBL/GenBank/DDBJ databases">
        <authorList>
            <person name="Ashton P.M."/>
            <person name="Dallman T."/>
            <person name="Nair S."/>
            <person name="De Pinna E."/>
            <person name="Peters T."/>
            <person name="Grant K."/>
        </authorList>
    </citation>
    <scope>NUCLEOTIDE SEQUENCE [LARGE SCALE GENOMIC DNA]</scope>
    <source>
        <strain evidence="13">436933</strain>
    </source>
</reference>
<organism evidence="13">
    <name type="scientific">Salmonella newport</name>
    <dbReference type="NCBI Taxonomy" id="108619"/>
    <lineage>
        <taxon>Bacteria</taxon>
        <taxon>Pseudomonadati</taxon>
        <taxon>Pseudomonadota</taxon>
        <taxon>Gammaproteobacteria</taxon>
        <taxon>Enterobacterales</taxon>
        <taxon>Enterobacteriaceae</taxon>
        <taxon>Salmonella</taxon>
    </lineage>
</organism>
<gene>
    <name evidence="13" type="ORF">DRY71_18875</name>
</gene>
<evidence type="ECO:0000313" key="13">
    <source>
        <dbReference type="EMBL" id="EBS2694775.1"/>
    </source>
</evidence>
<dbReference type="AlphaFoldDB" id="A0A5U9KU72"/>
<keyword evidence="7 9" id="KW-1133">Transmembrane helix</keyword>
<feature type="transmembrane region" description="Helical" evidence="9">
    <location>
        <begin position="50"/>
        <end position="67"/>
    </location>
</feature>
<dbReference type="PANTHER" id="PTHR30386">
    <property type="entry name" value="MEMBRANE FUSION SUBUNIT OF EMRAB-TOLC MULTIDRUG EFFLUX PUMP"/>
    <property type="match status" value="1"/>
</dbReference>
<evidence type="ECO:0000256" key="2">
    <source>
        <dbReference type="ARBA" id="ARBA00009477"/>
    </source>
</evidence>
<evidence type="ECO:0000259" key="12">
    <source>
        <dbReference type="Pfam" id="PF26002"/>
    </source>
</evidence>
<dbReference type="PRINTS" id="PR01490">
    <property type="entry name" value="RTXTOXIND"/>
</dbReference>
<dbReference type="Proteomes" id="UP000839726">
    <property type="component" value="Unassembled WGS sequence"/>
</dbReference>
<keyword evidence="10" id="KW-0175">Coiled coil</keyword>
<sequence>MRLRDFLDTWRFYWRERRRLMPAAYRPEEADFLPGALALQEKPTHPLPHVLIWLIMLLLVLALVWAFCGQIDIVATATGKVIPGGNSKLIQTDETAIVRQIRVADGQVVRAGDPLLVLDDTLVRADVARLRSELAAALADNVRAVTLLQSLPAGLLTGNISFPSGLTAEQQDETRRRIQGQYAAYTEQQAQMQAGIVQIRAQQQEAQAELLHLQALVPVNRTLAADYHGLAQKHFVSRHDYLRQEQARLDSVKQVAVQEARIATLQASEKEAEAKKQSQTADYRQSLLELEQQSQTRAETTRQELEKSLERMRRLTLRAPVSGTVQQLAVHTVGGVVTAAQPLMVVVPENAPVEVEAFVENQDIGFIYPGQRVSVKIETFNYTRYGFITGTVKSVSRDAIEDEKRGLIYSVRITLDRKEMNIGGHPVAVSPGMAVRAEIKTDRQRVIDYFLSPLKVYIDESLHER</sequence>
<dbReference type="InterPro" id="IPR010129">
    <property type="entry name" value="T1SS_HlyD"/>
</dbReference>
<evidence type="ECO:0000256" key="4">
    <source>
        <dbReference type="ARBA" id="ARBA00022475"/>
    </source>
</evidence>
<keyword evidence="5 9" id="KW-0997">Cell inner membrane</keyword>
<dbReference type="InterPro" id="IPR058982">
    <property type="entry name" value="Beta-barrel_AprE"/>
</dbReference>
<feature type="domain" description="CyaD-like alpha-helical hairpin" evidence="11">
    <location>
        <begin position="119"/>
        <end position="314"/>
    </location>
</feature>
<evidence type="ECO:0000256" key="9">
    <source>
        <dbReference type="RuleBase" id="RU365093"/>
    </source>
</evidence>
<evidence type="ECO:0000256" key="6">
    <source>
        <dbReference type="ARBA" id="ARBA00022692"/>
    </source>
</evidence>
<dbReference type="Gene3D" id="2.40.30.170">
    <property type="match status" value="1"/>
</dbReference>
<protein>
    <recommendedName>
        <fullName evidence="9">Membrane fusion protein (MFP) family protein</fullName>
    </recommendedName>
</protein>
<dbReference type="SUPFAM" id="SSF111369">
    <property type="entry name" value="HlyD-like secretion proteins"/>
    <property type="match status" value="1"/>
</dbReference>
<evidence type="ECO:0000256" key="7">
    <source>
        <dbReference type="ARBA" id="ARBA00022989"/>
    </source>
</evidence>
<dbReference type="PANTHER" id="PTHR30386:SF27">
    <property type="entry name" value="MEMBRANE FUSION PROTEIN (MFP) FAMILY PROTEIN"/>
    <property type="match status" value="1"/>
</dbReference>
<dbReference type="EMBL" id="AAGUYM010000025">
    <property type="protein sequence ID" value="EBS2694775.1"/>
    <property type="molecule type" value="Genomic_DNA"/>
</dbReference>
<evidence type="ECO:0000256" key="1">
    <source>
        <dbReference type="ARBA" id="ARBA00004377"/>
    </source>
</evidence>
<dbReference type="GO" id="GO:0015031">
    <property type="term" value="P:protein transport"/>
    <property type="evidence" value="ECO:0007669"/>
    <property type="project" value="InterPro"/>
</dbReference>
<evidence type="ECO:0000259" key="11">
    <source>
        <dbReference type="Pfam" id="PF25988"/>
    </source>
</evidence>
<keyword evidence="3 9" id="KW-0813">Transport</keyword>
<comment type="similarity">
    <text evidence="2 9">Belongs to the membrane fusion protein (MFP) (TC 8.A.1) family.</text>
</comment>
<evidence type="ECO:0000256" key="3">
    <source>
        <dbReference type="ARBA" id="ARBA00022448"/>
    </source>
</evidence>
<feature type="coiled-coil region" evidence="10">
    <location>
        <begin position="255"/>
        <end position="318"/>
    </location>
</feature>
<proteinExistence type="inferred from homology"/>
<dbReference type="Pfam" id="PF26002">
    <property type="entry name" value="Beta-barrel_AprE"/>
    <property type="match status" value="1"/>
</dbReference>
<comment type="caution">
    <text evidence="13">The sequence shown here is derived from an EMBL/GenBank/DDBJ whole genome shotgun (WGS) entry which is preliminary data.</text>
</comment>
<evidence type="ECO:0000256" key="10">
    <source>
        <dbReference type="SAM" id="Coils"/>
    </source>
</evidence>
<dbReference type="Pfam" id="PF25988">
    <property type="entry name" value="HH_CyaD"/>
    <property type="match status" value="1"/>
</dbReference>
<comment type="subcellular location">
    <subcellularLocation>
        <location evidence="1 9">Cell inner membrane</location>
        <topology evidence="1 9">Single-pass membrane protein</topology>
    </subcellularLocation>
</comment>
<keyword evidence="6 9" id="KW-0812">Transmembrane</keyword>
<keyword evidence="8 9" id="KW-0472">Membrane</keyword>
<evidence type="ECO:0000256" key="5">
    <source>
        <dbReference type="ARBA" id="ARBA00022519"/>
    </source>
</evidence>
<name>A0A5U9KU72_SALNE</name>
<dbReference type="NCBIfam" id="TIGR01843">
    <property type="entry name" value="type_I_hlyD"/>
    <property type="match status" value="1"/>
</dbReference>
<accession>A0A5U9KU72</accession>
<dbReference type="InterPro" id="IPR059040">
    <property type="entry name" value="HH_CyaD-like"/>
</dbReference>
<dbReference type="GO" id="GO:0005886">
    <property type="term" value="C:plasma membrane"/>
    <property type="evidence" value="ECO:0007669"/>
    <property type="project" value="UniProtKB-SubCell"/>
</dbReference>